<gene>
    <name evidence="2" type="ORF">NtB2_00889</name>
</gene>
<sequence>MNQSKSESGLVCLLLNILFVASLAIFDLLDGRYWQLLATLSPLFVTGAVITALIVEYKKPKAWQKKCCRIYIFALLLIAFAVISMVIRIPEGHLLLKFFQLMNLYEIGKYIIKEMKRITI</sequence>
<evidence type="ECO:0000256" key="1">
    <source>
        <dbReference type="SAM" id="Phobius"/>
    </source>
</evidence>
<keyword evidence="1" id="KW-0472">Membrane</keyword>
<reference evidence="2 3" key="1">
    <citation type="journal article" date="2018" name="Genome Announc.">
        <title>Draft Genome Sequence of Lactococcus sp. Strain NtB2 (JCM 32569), Isolated from the Gut of the Higher Termite Nasutitermes takasagoensis.</title>
        <authorList>
            <person name="Noda S."/>
            <person name="Aihara C."/>
            <person name="Yuki M."/>
            <person name="Ohkuma M."/>
        </authorList>
    </citation>
    <scope>NUCLEOTIDE SEQUENCE [LARGE SCALE GENOMIC DNA]</scope>
    <source>
        <strain evidence="2 3">NtB2</strain>
    </source>
</reference>
<accession>A0A2R5HHD9</accession>
<keyword evidence="3" id="KW-1185">Reference proteome</keyword>
<feature type="transmembrane region" description="Helical" evidence="1">
    <location>
        <begin position="33"/>
        <end position="55"/>
    </location>
</feature>
<dbReference type="RefSeq" id="WP_109245734.1">
    <property type="nucleotide sequence ID" value="NZ_BFFO01000004.1"/>
</dbReference>
<comment type="caution">
    <text evidence="2">The sequence shown here is derived from an EMBL/GenBank/DDBJ whole genome shotgun (WGS) entry which is preliminary data.</text>
</comment>
<keyword evidence="1" id="KW-0812">Transmembrane</keyword>
<proteinExistence type="predicted"/>
<dbReference type="Proteomes" id="UP000245021">
    <property type="component" value="Unassembled WGS sequence"/>
</dbReference>
<evidence type="ECO:0000313" key="2">
    <source>
        <dbReference type="EMBL" id="GBG96765.1"/>
    </source>
</evidence>
<name>A0A2R5HHD9_9LACT</name>
<protein>
    <submittedName>
        <fullName evidence="2">Uncharacterized protein</fullName>
    </submittedName>
</protein>
<evidence type="ECO:0000313" key="3">
    <source>
        <dbReference type="Proteomes" id="UP000245021"/>
    </source>
</evidence>
<dbReference type="AlphaFoldDB" id="A0A2R5HHD9"/>
<keyword evidence="1" id="KW-1133">Transmembrane helix</keyword>
<feature type="transmembrane region" description="Helical" evidence="1">
    <location>
        <begin position="67"/>
        <end position="87"/>
    </location>
</feature>
<dbReference type="EMBL" id="BFFO01000004">
    <property type="protein sequence ID" value="GBG96765.1"/>
    <property type="molecule type" value="Genomic_DNA"/>
</dbReference>
<organism evidence="2 3">
    <name type="scientific">Lactococcus termiticola</name>
    <dbReference type="NCBI Taxonomy" id="2169526"/>
    <lineage>
        <taxon>Bacteria</taxon>
        <taxon>Bacillati</taxon>
        <taxon>Bacillota</taxon>
        <taxon>Bacilli</taxon>
        <taxon>Lactobacillales</taxon>
        <taxon>Streptococcaceae</taxon>
        <taxon>Lactococcus</taxon>
    </lineage>
</organism>